<dbReference type="InterPro" id="IPR016193">
    <property type="entry name" value="Cytidine_deaminase-like"/>
</dbReference>
<comment type="caution">
    <text evidence="4">The sequence shown here is derived from an EMBL/GenBank/DDBJ whole genome shotgun (WGS) entry which is preliminary data.</text>
</comment>
<feature type="active site" description="Cysteine persulfide intermediate" evidence="3">
    <location>
        <position position="108"/>
    </location>
</feature>
<dbReference type="GO" id="GO:0005737">
    <property type="term" value="C:cytoplasm"/>
    <property type="evidence" value="ECO:0007669"/>
    <property type="project" value="UniProtKB-SubCell"/>
</dbReference>
<organism evidence="4 5">
    <name type="scientific">Marilutibacter aestuarii</name>
    <dbReference type="NCBI Taxonomy" id="1706195"/>
    <lineage>
        <taxon>Bacteria</taxon>
        <taxon>Pseudomonadati</taxon>
        <taxon>Pseudomonadota</taxon>
        <taxon>Gammaproteobacteria</taxon>
        <taxon>Lysobacterales</taxon>
        <taxon>Lysobacteraceae</taxon>
        <taxon>Marilutibacter</taxon>
    </lineage>
</organism>
<gene>
    <name evidence="3 4" type="primary">fdhD</name>
    <name evidence="4" type="ORF">FKV25_04055</name>
</gene>
<reference evidence="4 5" key="1">
    <citation type="submission" date="2019-06" db="EMBL/GenBank/DDBJ databases">
        <title>Lysobacter alkalisoli sp. nov. isolated from saline soil.</title>
        <authorList>
            <person name="Sun J.-Q."/>
            <person name="Xu L."/>
        </authorList>
    </citation>
    <scope>NUCLEOTIDE SEQUENCE [LARGE SCALE GENOMIC DNA]</scope>
    <source>
        <strain evidence="4 5">JCM 31130</strain>
    </source>
</reference>
<keyword evidence="1 3" id="KW-0963">Cytoplasm</keyword>
<evidence type="ECO:0000256" key="1">
    <source>
        <dbReference type="ARBA" id="ARBA00022490"/>
    </source>
</evidence>
<dbReference type="EMBL" id="VICE01000040">
    <property type="protein sequence ID" value="TQD49705.1"/>
    <property type="molecule type" value="Genomic_DNA"/>
</dbReference>
<proteinExistence type="inferred from homology"/>
<dbReference type="HAMAP" id="MF_00187">
    <property type="entry name" value="FdhD"/>
    <property type="match status" value="1"/>
</dbReference>
<keyword evidence="4" id="KW-0808">Transferase</keyword>
<evidence type="ECO:0000313" key="5">
    <source>
        <dbReference type="Proteomes" id="UP000318212"/>
    </source>
</evidence>
<keyword evidence="5" id="KW-1185">Reference proteome</keyword>
<evidence type="ECO:0000256" key="3">
    <source>
        <dbReference type="HAMAP-Rule" id="MF_00187"/>
    </source>
</evidence>
<dbReference type="Gene3D" id="3.40.140.10">
    <property type="entry name" value="Cytidine Deaminase, domain 2"/>
    <property type="match status" value="1"/>
</dbReference>
<dbReference type="PANTHER" id="PTHR30592">
    <property type="entry name" value="FORMATE DEHYDROGENASE"/>
    <property type="match status" value="1"/>
</dbReference>
<comment type="function">
    <text evidence="3">Required for formate dehydrogenase (FDH) activity. Acts as a sulfur carrier protein that transfers sulfur from IscS to the molybdenum cofactor prior to its insertion into FDH.</text>
</comment>
<evidence type="ECO:0000256" key="2">
    <source>
        <dbReference type="ARBA" id="ARBA00023150"/>
    </source>
</evidence>
<sequence length="272" mass="28072">MGNGLAGRGVWRVEAGASTPAQDTLAEEVPVAIQFDGAAFAVMMASPSDLEDLAIGFALTECRLPADAITAIEVREVIEGIVLDITTREPAASATAPEPRSIPGRSGCGLCGSRALEDVVRRPATVGEGARLAAGAIEAALSALRSRQPLNAATGALHAAAWFDTAGDLMLVREDIGRHNALDKLIGAMRRSGTSAQDGFALVTSRASYEMAAKAAEAGIPLLAAMSAPSALAVDLARDCGLTLVGFTRPGRHVVYSHPQRLDGVAHGNVER</sequence>
<dbReference type="NCBIfam" id="TIGR00129">
    <property type="entry name" value="fdhD_narQ"/>
    <property type="match status" value="1"/>
</dbReference>
<protein>
    <recommendedName>
        <fullName evidence="3">Sulfur carrier protein FdhD</fullName>
    </recommendedName>
</protein>
<dbReference type="Proteomes" id="UP000318212">
    <property type="component" value="Unassembled WGS sequence"/>
</dbReference>
<dbReference type="GO" id="GO:0006777">
    <property type="term" value="P:Mo-molybdopterin cofactor biosynthetic process"/>
    <property type="evidence" value="ECO:0007669"/>
    <property type="project" value="UniProtKB-UniRule"/>
</dbReference>
<dbReference type="PANTHER" id="PTHR30592:SF1">
    <property type="entry name" value="SULFUR CARRIER PROTEIN FDHD"/>
    <property type="match status" value="1"/>
</dbReference>
<dbReference type="SUPFAM" id="SSF53927">
    <property type="entry name" value="Cytidine deaminase-like"/>
    <property type="match status" value="1"/>
</dbReference>
<dbReference type="RefSeq" id="WP_141517518.1">
    <property type="nucleotide sequence ID" value="NZ_VICE01000040.1"/>
</dbReference>
<dbReference type="OrthoDB" id="3197277at2"/>
<comment type="subcellular location">
    <subcellularLocation>
        <location evidence="3">Cytoplasm</location>
    </subcellularLocation>
</comment>
<dbReference type="InterPro" id="IPR003786">
    <property type="entry name" value="FdhD"/>
</dbReference>
<keyword evidence="2 3" id="KW-0501">Molybdenum cofactor biosynthesis</keyword>
<feature type="binding site" evidence="3">
    <location>
        <begin position="247"/>
        <end position="252"/>
    </location>
    <ligand>
        <name>Mo-bis(molybdopterin guanine dinucleotide)</name>
        <dbReference type="ChEBI" id="CHEBI:60539"/>
    </ligand>
</feature>
<accession>A0A508ARF8</accession>
<dbReference type="GO" id="GO:0097163">
    <property type="term" value="F:sulfur carrier activity"/>
    <property type="evidence" value="ECO:0007669"/>
    <property type="project" value="UniProtKB-UniRule"/>
</dbReference>
<evidence type="ECO:0000313" key="4">
    <source>
        <dbReference type="EMBL" id="TQD49705.1"/>
    </source>
</evidence>
<dbReference type="PIRSF" id="PIRSF015626">
    <property type="entry name" value="FdhD"/>
    <property type="match status" value="1"/>
</dbReference>
<dbReference type="Pfam" id="PF02634">
    <property type="entry name" value="FdhD-NarQ"/>
    <property type="match status" value="1"/>
</dbReference>
<comment type="similarity">
    <text evidence="3">Belongs to the FdhD family.</text>
</comment>
<dbReference type="GO" id="GO:0016783">
    <property type="term" value="F:sulfurtransferase activity"/>
    <property type="evidence" value="ECO:0007669"/>
    <property type="project" value="InterPro"/>
</dbReference>
<name>A0A508ARF8_9GAMM</name>
<dbReference type="AlphaFoldDB" id="A0A508ARF8"/>
<dbReference type="Gene3D" id="3.10.20.10">
    <property type="match status" value="1"/>
</dbReference>